<protein>
    <submittedName>
        <fullName evidence="1">Uncharacterized protein</fullName>
    </submittedName>
</protein>
<gene>
    <name evidence="1" type="ORF">C7476_108146</name>
</gene>
<name>A0A368YQ31_9HYPH</name>
<dbReference type="Proteomes" id="UP000253324">
    <property type="component" value="Unassembled WGS sequence"/>
</dbReference>
<comment type="caution">
    <text evidence="1">The sequence shown here is derived from an EMBL/GenBank/DDBJ whole genome shotgun (WGS) entry which is preliminary data.</text>
</comment>
<proteinExistence type="predicted"/>
<organism evidence="1 2">
    <name type="scientific">Phyllobacterium bourgognense</name>
    <dbReference type="NCBI Taxonomy" id="314236"/>
    <lineage>
        <taxon>Bacteria</taxon>
        <taxon>Pseudomonadati</taxon>
        <taxon>Pseudomonadota</taxon>
        <taxon>Alphaproteobacteria</taxon>
        <taxon>Hyphomicrobiales</taxon>
        <taxon>Phyllobacteriaceae</taxon>
        <taxon>Phyllobacterium</taxon>
    </lineage>
</organism>
<evidence type="ECO:0000313" key="1">
    <source>
        <dbReference type="EMBL" id="RCW82332.1"/>
    </source>
</evidence>
<accession>A0A368YQ31</accession>
<reference evidence="1 2" key="1">
    <citation type="submission" date="2018-07" db="EMBL/GenBank/DDBJ databases">
        <title>Genomic Encyclopedia of Type Strains, Phase III (KMG-III): the genomes of soil and plant-associated and newly described type strains.</title>
        <authorList>
            <person name="Whitman W."/>
        </authorList>
    </citation>
    <scope>NUCLEOTIDE SEQUENCE [LARGE SCALE GENOMIC DNA]</scope>
    <source>
        <strain evidence="1 2">31-25a</strain>
    </source>
</reference>
<evidence type="ECO:0000313" key="2">
    <source>
        <dbReference type="Proteomes" id="UP000253324"/>
    </source>
</evidence>
<dbReference type="AlphaFoldDB" id="A0A368YQ31"/>
<keyword evidence="2" id="KW-1185">Reference proteome</keyword>
<sequence>MLLLFHYTQPRTTNFRISDFFVWRVSANYRATIGKHGGPPQLVFDVEAFCGTYQTLTLCLADHRPSPIAIKKSSTLRHPLREWSKLDLLPH</sequence>
<dbReference type="EMBL" id="QPJM01000008">
    <property type="protein sequence ID" value="RCW82332.1"/>
    <property type="molecule type" value="Genomic_DNA"/>
</dbReference>